<accession>A0A1F6TV17</accession>
<dbReference type="InterPro" id="IPR036615">
    <property type="entry name" value="Mur_ligase_C_dom_sf"/>
</dbReference>
<keyword evidence="8" id="KW-0436">Ligase</keyword>
<reference evidence="22 23" key="1">
    <citation type="journal article" date="2016" name="Nat. Commun.">
        <title>Thousands of microbial genomes shed light on interconnected biogeochemical processes in an aquifer system.</title>
        <authorList>
            <person name="Anantharaman K."/>
            <person name="Brown C.T."/>
            <person name="Hug L.A."/>
            <person name="Sharon I."/>
            <person name="Castelle C.J."/>
            <person name="Probst A.J."/>
            <person name="Thomas B.C."/>
            <person name="Singh A."/>
            <person name="Wilkins M.J."/>
            <person name="Karaoz U."/>
            <person name="Brodie E.L."/>
            <person name="Williams K.H."/>
            <person name="Hubbard S.S."/>
            <person name="Banfield J.F."/>
        </authorList>
    </citation>
    <scope>NUCLEOTIDE SEQUENCE [LARGE SCALE GENOMIC DNA]</scope>
</reference>
<comment type="catalytic activity">
    <reaction evidence="19">
        <text>(6R)-5,10-methylenetetrahydrofolyl-(gamma-L-Glu)(n) + L-glutamate + ATP = (6R)-5,10-methylenetetrahydrofolyl-(gamma-L-Glu)(n+1) + ADP + phosphate + H(+)</text>
        <dbReference type="Rhea" id="RHEA:51912"/>
        <dbReference type="Rhea" id="RHEA-COMP:13257"/>
        <dbReference type="Rhea" id="RHEA-COMP:13258"/>
        <dbReference type="ChEBI" id="CHEBI:15378"/>
        <dbReference type="ChEBI" id="CHEBI:29985"/>
        <dbReference type="ChEBI" id="CHEBI:30616"/>
        <dbReference type="ChEBI" id="CHEBI:43474"/>
        <dbReference type="ChEBI" id="CHEBI:136572"/>
        <dbReference type="ChEBI" id="CHEBI:456216"/>
        <dbReference type="EC" id="6.3.2.17"/>
    </reaction>
</comment>
<proteinExistence type="inferred from homology"/>
<dbReference type="SUPFAM" id="SSF53623">
    <property type="entry name" value="MurD-like peptide ligases, catalytic domain"/>
    <property type="match status" value="1"/>
</dbReference>
<dbReference type="InterPro" id="IPR001645">
    <property type="entry name" value="Folylpolyglutamate_synth"/>
</dbReference>
<evidence type="ECO:0000256" key="13">
    <source>
        <dbReference type="ARBA" id="ARBA00022909"/>
    </source>
</evidence>
<evidence type="ECO:0000256" key="11">
    <source>
        <dbReference type="ARBA" id="ARBA00022840"/>
    </source>
</evidence>
<dbReference type="Pfam" id="PF02875">
    <property type="entry name" value="Mur_ligase_C"/>
    <property type="match status" value="1"/>
</dbReference>
<evidence type="ECO:0000256" key="5">
    <source>
        <dbReference type="ARBA" id="ARBA00013023"/>
    </source>
</evidence>
<dbReference type="GO" id="GO:0008841">
    <property type="term" value="F:dihydrofolate synthase activity"/>
    <property type="evidence" value="ECO:0007669"/>
    <property type="project" value="UniProtKB-EC"/>
</dbReference>
<keyword evidence="12" id="KW-0460">Magnesium</keyword>
<comment type="catalytic activity">
    <reaction evidence="18">
        <text>10-formyltetrahydrofolyl-(gamma-L-Glu)(n) + L-glutamate + ATP = 10-formyltetrahydrofolyl-(gamma-L-Glu)(n+1) + ADP + phosphate + H(+)</text>
        <dbReference type="Rhea" id="RHEA:51904"/>
        <dbReference type="Rhea" id="RHEA-COMP:13088"/>
        <dbReference type="Rhea" id="RHEA-COMP:14300"/>
        <dbReference type="ChEBI" id="CHEBI:15378"/>
        <dbReference type="ChEBI" id="CHEBI:29985"/>
        <dbReference type="ChEBI" id="CHEBI:30616"/>
        <dbReference type="ChEBI" id="CHEBI:43474"/>
        <dbReference type="ChEBI" id="CHEBI:134413"/>
        <dbReference type="ChEBI" id="CHEBI:456216"/>
        <dbReference type="EC" id="6.3.2.17"/>
    </reaction>
</comment>
<dbReference type="GO" id="GO:0004326">
    <property type="term" value="F:tetrahydrofolylpolyglutamate synthase activity"/>
    <property type="evidence" value="ECO:0007669"/>
    <property type="project" value="UniProtKB-EC"/>
</dbReference>
<dbReference type="GO" id="GO:0005737">
    <property type="term" value="C:cytoplasm"/>
    <property type="evidence" value="ECO:0007669"/>
    <property type="project" value="TreeGrafter"/>
</dbReference>
<dbReference type="EMBL" id="MFSU01000014">
    <property type="protein sequence ID" value="OGI48945.1"/>
    <property type="molecule type" value="Genomic_DNA"/>
</dbReference>
<evidence type="ECO:0000256" key="20">
    <source>
        <dbReference type="ARBA" id="ARBA00049161"/>
    </source>
</evidence>
<evidence type="ECO:0000256" key="16">
    <source>
        <dbReference type="ARBA" id="ARBA00032510"/>
    </source>
</evidence>
<evidence type="ECO:0000256" key="17">
    <source>
        <dbReference type="ARBA" id="ARBA00047493"/>
    </source>
</evidence>
<evidence type="ECO:0000256" key="18">
    <source>
        <dbReference type="ARBA" id="ARBA00047808"/>
    </source>
</evidence>
<evidence type="ECO:0000313" key="22">
    <source>
        <dbReference type="EMBL" id="OGI48945.1"/>
    </source>
</evidence>
<comment type="catalytic activity">
    <reaction evidence="20">
        <text>7,8-dihydropteroate + L-glutamate + ATP = 7,8-dihydrofolate + ADP + phosphate + H(+)</text>
        <dbReference type="Rhea" id="RHEA:23584"/>
        <dbReference type="ChEBI" id="CHEBI:15378"/>
        <dbReference type="ChEBI" id="CHEBI:17839"/>
        <dbReference type="ChEBI" id="CHEBI:29985"/>
        <dbReference type="ChEBI" id="CHEBI:30616"/>
        <dbReference type="ChEBI" id="CHEBI:43474"/>
        <dbReference type="ChEBI" id="CHEBI:57451"/>
        <dbReference type="ChEBI" id="CHEBI:456216"/>
        <dbReference type="EC" id="6.3.2.12"/>
    </reaction>
</comment>
<evidence type="ECO:0000256" key="4">
    <source>
        <dbReference type="ARBA" id="ARBA00008276"/>
    </source>
</evidence>
<protein>
    <recommendedName>
        <fullName evidence="7">Dihydrofolate synthase/folylpolyglutamate synthase</fullName>
        <ecNumber evidence="5">6.3.2.12</ecNumber>
        <ecNumber evidence="6">6.3.2.17</ecNumber>
    </recommendedName>
    <alternativeName>
        <fullName evidence="16">Folylpoly-gamma-glutamate synthetase-dihydrofolate synthetase</fullName>
    </alternativeName>
    <alternativeName>
        <fullName evidence="14">Folylpolyglutamate synthetase</fullName>
    </alternativeName>
    <alternativeName>
        <fullName evidence="15">Tetrahydrofolylpolyglutamate synthase</fullName>
    </alternativeName>
</protein>
<dbReference type="SUPFAM" id="SSF53244">
    <property type="entry name" value="MurD-like peptide ligases, peptide-binding domain"/>
    <property type="match status" value="1"/>
</dbReference>
<keyword evidence="9" id="KW-0479">Metal-binding</keyword>
<dbReference type="PANTHER" id="PTHR11136:SF0">
    <property type="entry name" value="DIHYDROFOLATE SYNTHETASE-RELATED"/>
    <property type="match status" value="1"/>
</dbReference>
<evidence type="ECO:0000256" key="12">
    <source>
        <dbReference type="ARBA" id="ARBA00022842"/>
    </source>
</evidence>
<dbReference type="GO" id="GO:0046872">
    <property type="term" value="F:metal ion binding"/>
    <property type="evidence" value="ECO:0007669"/>
    <property type="project" value="UniProtKB-KW"/>
</dbReference>
<dbReference type="STRING" id="1817760.A2151_09000"/>
<comment type="similarity">
    <text evidence="4">Belongs to the folylpolyglutamate synthase family.</text>
</comment>
<dbReference type="EC" id="6.3.2.17" evidence="6"/>
<dbReference type="GO" id="GO:0005524">
    <property type="term" value="F:ATP binding"/>
    <property type="evidence" value="ECO:0007669"/>
    <property type="project" value="UniProtKB-KW"/>
</dbReference>
<keyword evidence="10" id="KW-0547">Nucleotide-binding</keyword>
<dbReference type="EC" id="6.3.2.12" evidence="5"/>
<comment type="function">
    <text evidence="1">Functions in two distinct reactions of the de novo folate biosynthetic pathway. Catalyzes the addition of a glutamate residue to dihydropteroate (7,8-dihydropteroate or H2Pte) to form dihydrofolate (7,8-dihydrofolate monoglutamate or H2Pte-Glu). Also catalyzes successive additions of L-glutamate to tetrahydrofolate or 10-formyltetrahydrofolate or 5,10-methylenetetrahydrofolate, leading to folylpolyglutamate derivatives.</text>
</comment>
<comment type="pathway">
    <text evidence="3">Cofactor biosynthesis; tetrahydrofolylpolyglutamate biosynthesis.</text>
</comment>
<organism evidence="22 23">
    <name type="scientific">Candidatus Muproteobacteria bacterium RBG_16_65_34</name>
    <dbReference type="NCBI Taxonomy" id="1817760"/>
    <lineage>
        <taxon>Bacteria</taxon>
        <taxon>Pseudomonadati</taxon>
        <taxon>Pseudomonadota</taxon>
        <taxon>Candidatus Muproteobacteria</taxon>
    </lineage>
</organism>
<name>A0A1F6TV17_9PROT</name>
<evidence type="ECO:0000256" key="7">
    <source>
        <dbReference type="ARBA" id="ARBA00019357"/>
    </source>
</evidence>
<dbReference type="InterPro" id="IPR036565">
    <property type="entry name" value="Mur-like_cat_sf"/>
</dbReference>
<evidence type="ECO:0000256" key="6">
    <source>
        <dbReference type="ARBA" id="ARBA00013025"/>
    </source>
</evidence>
<keyword evidence="11" id="KW-0067">ATP-binding</keyword>
<dbReference type="PANTHER" id="PTHR11136">
    <property type="entry name" value="FOLYLPOLYGLUTAMATE SYNTHASE-RELATED"/>
    <property type="match status" value="1"/>
</dbReference>
<gene>
    <name evidence="22" type="ORF">A2151_09000</name>
</gene>
<dbReference type="InterPro" id="IPR004101">
    <property type="entry name" value="Mur_ligase_C"/>
</dbReference>
<evidence type="ECO:0000256" key="2">
    <source>
        <dbReference type="ARBA" id="ARBA00004799"/>
    </source>
</evidence>
<comment type="caution">
    <text evidence="22">The sequence shown here is derived from an EMBL/GenBank/DDBJ whole genome shotgun (WGS) entry which is preliminary data.</text>
</comment>
<dbReference type="Gene3D" id="3.90.190.20">
    <property type="entry name" value="Mur ligase, C-terminal domain"/>
    <property type="match status" value="1"/>
</dbReference>
<feature type="domain" description="Mur ligase C-terminal" evidence="21">
    <location>
        <begin position="47"/>
        <end position="169"/>
    </location>
</feature>
<comment type="pathway">
    <text evidence="2">Cofactor biosynthesis; tetrahydrofolate biosynthesis; 7,8-dihydrofolate from 2-amino-4-hydroxy-6-hydroxymethyl-7,8-dihydropteridine diphosphate and 4-aminobenzoate: step 2/2.</text>
</comment>
<evidence type="ECO:0000256" key="9">
    <source>
        <dbReference type="ARBA" id="ARBA00022723"/>
    </source>
</evidence>
<dbReference type="Proteomes" id="UP000178885">
    <property type="component" value="Unassembled WGS sequence"/>
</dbReference>
<evidence type="ECO:0000256" key="8">
    <source>
        <dbReference type="ARBA" id="ARBA00022598"/>
    </source>
</evidence>
<evidence type="ECO:0000256" key="10">
    <source>
        <dbReference type="ARBA" id="ARBA00022741"/>
    </source>
</evidence>
<evidence type="ECO:0000256" key="19">
    <source>
        <dbReference type="ARBA" id="ARBA00049035"/>
    </source>
</evidence>
<evidence type="ECO:0000313" key="23">
    <source>
        <dbReference type="Proteomes" id="UP000178885"/>
    </source>
</evidence>
<keyword evidence="13" id="KW-0289">Folate biosynthesis</keyword>
<evidence type="ECO:0000259" key="21">
    <source>
        <dbReference type="Pfam" id="PF02875"/>
    </source>
</evidence>
<dbReference type="GO" id="GO:0046656">
    <property type="term" value="P:folic acid biosynthetic process"/>
    <property type="evidence" value="ECO:0007669"/>
    <property type="project" value="UniProtKB-KW"/>
</dbReference>
<evidence type="ECO:0000256" key="3">
    <source>
        <dbReference type="ARBA" id="ARBA00005150"/>
    </source>
</evidence>
<comment type="catalytic activity">
    <reaction evidence="17">
        <text>(6S)-5,6,7,8-tetrahydrofolyl-(gamma-L-Glu)(n) + L-glutamate + ATP = (6S)-5,6,7,8-tetrahydrofolyl-(gamma-L-Glu)(n+1) + ADP + phosphate + H(+)</text>
        <dbReference type="Rhea" id="RHEA:10580"/>
        <dbReference type="Rhea" id="RHEA-COMP:14738"/>
        <dbReference type="Rhea" id="RHEA-COMP:14740"/>
        <dbReference type="ChEBI" id="CHEBI:15378"/>
        <dbReference type="ChEBI" id="CHEBI:29985"/>
        <dbReference type="ChEBI" id="CHEBI:30616"/>
        <dbReference type="ChEBI" id="CHEBI:43474"/>
        <dbReference type="ChEBI" id="CHEBI:141005"/>
        <dbReference type="ChEBI" id="CHEBI:456216"/>
        <dbReference type="EC" id="6.3.2.17"/>
    </reaction>
</comment>
<evidence type="ECO:0000256" key="15">
    <source>
        <dbReference type="ARBA" id="ARBA00030592"/>
    </source>
</evidence>
<evidence type="ECO:0000256" key="14">
    <source>
        <dbReference type="ARBA" id="ARBA00030048"/>
    </source>
</evidence>
<sequence>MPYPALRGEYQLDNAAGALTALETLRDRFPVSQGDIRQGLLQATIPGRFQVLPGSPVRVLDVAHNADAARALAATLARQRVAGETFAVFGILKDKDIVAVAQALRPLVDRWYVATLHTARGASVEEIRAALAAAGVGAPVAAFDEMRVAYAAACRDAGAADRVVVFGSFYTVGDILAALPEGAGDGR</sequence>
<evidence type="ECO:0000256" key="1">
    <source>
        <dbReference type="ARBA" id="ARBA00002714"/>
    </source>
</evidence>
<dbReference type="AlphaFoldDB" id="A0A1F6TV17"/>